<comment type="caution">
    <text evidence="2">The sequence shown here is derived from an EMBL/GenBank/DDBJ whole genome shotgun (WGS) entry which is preliminary data.</text>
</comment>
<dbReference type="EMBL" id="BMUB01000052">
    <property type="protein sequence ID" value="GGV08316.1"/>
    <property type="molecule type" value="Genomic_DNA"/>
</dbReference>
<feature type="region of interest" description="Disordered" evidence="1">
    <location>
        <begin position="683"/>
        <end position="822"/>
    </location>
</feature>
<reference evidence="2" key="2">
    <citation type="submission" date="2020-09" db="EMBL/GenBank/DDBJ databases">
        <authorList>
            <person name="Sun Q."/>
            <person name="Ohkuma M."/>
        </authorList>
    </citation>
    <scope>NUCLEOTIDE SEQUENCE</scope>
    <source>
        <strain evidence="2">JCM 4434</strain>
    </source>
</reference>
<dbReference type="AlphaFoldDB" id="A0A8H9LV20"/>
<gene>
    <name evidence="2" type="ORF">GCM10010502_74140</name>
</gene>
<evidence type="ECO:0000313" key="3">
    <source>
        <dbReference type="Proteomes" id="UP000610124"/>
    </source>
</evidence>
<dbReference type="Proteomes" id="UP000610124">
    <property type="component" value="Unassembled WGS sequence"/>
</dbReference>
<accession>A0A8H9LV20</accession>
<proteinExistence type="predicted"/>
<feature type="region of interest" description="Disordered" evidence="1">
    <location>
        <begin position="539"/>
        <end position="652"/>
    </location>
</feature>
<reference evidence="2" key="1">
    <citation type="journal article" date="2014" name="Int. J. Syst. Evol. Microbiol.">
        <title>Complete genome sequence of Corynebacterium casei LMG S-19264T (=DSM 44701T), isolated from a smear-ripened cheese.</title>
        <authorList>
            <consortium name="US DOE Joint Genome Institute (JGI-PGF)"/>
            <person name="Walter F."/>
            <person name="Albersmeier A."/>
            <person name="Kalinowski J."/>
            <person name="Ruckert C."/>
        </authorList>
    </citation>
    <scope>NUCLEOTIDE SEQUENCE</scope>
    <source>
        <strain evidence="2">JCM 4434</strain>
    </source>
</reference>
<evidence type="ECO:0000313" key="2">
    <source>
        <dbReference type="EMBL" id="GGV08316.1"/>
    </source>
</evidence>
<protein>
    <recommendedName>
        <fullName evidence="4">Helix-turn-helix domain-containing protein</fullName>
    </recommendedName>
</protein>
<evidence type="ECO:0000256" key="1">
    <source>
        <dbReference type="SAM" id="MobiDB-lite"/>
    </source>
</evidence>
<organism evidence="2 3">
    <name type="scientific">Kitasatospora aureofaciens</name>
    <name type="common">Streptomyces aureofaciens</name>
    <dbReference type="NCBI Taxonomy" id="1894"/>
    <lineage>
        <taxon>Bacteria</taxon>
        <taxon>Bacillati</taxon>
        <taxon>Actinomycetota</taxon>
        <taxon>Actinomycetes</taxon>
        <taxon>Kitasatosporales</taxon>
        <taxon>Streptomycetaceae</taxon>
        <taxon>Kitasatospora</taxon>
    </lineage>
</organism>
<feature type="compositionally biased region" description="Basic and acidic residues" evidence="1">
    <location>
        <begin position="567"/>
        <end position="591"/>
    </location>
</feature>
<feature type="compositionally biased region" description="Basic and acidic residues" evidence="1">
    <location>
        <begin position="696"/>
        <end position="709"/>
    </location>
</feature>
<name>A0A8H9LV20_KITAU</name>
<feature type="region of interest" description="Disordered" evidence="1">
    <location>
        <begin position="1"/>
        <end position="30"/>
    </location>
</feature>
<feature type="region of interest" description="Disordered" evidence="1">
    <location>
        <begin position="486"/>
        <end position="520"/>
    </location>
</feature>
<evidence type="ECO:0008006" key="4">
    <source>
        <dbReference type="Google" id="ProtNLM"/>
    </source>
</evidence>
<sequence length="822" mass="87199">MSRAGTATMLPETVRDSGCAPGVPATGRSSMPATRFPAAWLGDRDLTGDLIRVVTLVQDYGWKSGSCFAADGTIGRQLGLSRGGVNRLIAKAKAKNLVRTSRNPATRTMNRRVRPLADGELAVCISSYARTHLAGTRFKVYAFLSLRQHFPEPTPVGRIARECRIKEGTARDAVAELLAQGWVSRGPGERRVFRYVVHPVPVPVRVPDGQPGSPPNGDVPALRAVPGAAADSGEVSGTAPAPRRGASFDVWPGAAGSVTTGLPGPVTSTTPDSVAETRSFQHDLLNKPAVAGGWLSNEPPNARTRGRAAAAMSEMAGTAGRGGWRADREAIRLLTDEQRRWGRRAASSALSRLPSQLAERLTGRQLEVFAWHIVATFADYGTSPEAHGEVILRALESAWEFARRREPVGAEPWSSVISPLPWLIRVVDRASETVTGARPVRAPECALCRGPLIVRDTGDPSTCWSCGPAAAAAACRRLQDQWESSASRSDVAPAEDARPAQLAPTAAGRCERSEAEGDVSEGTLLRRRLAARRFERERARARLGDASPVDRTTPTGPHRQGAATPLPREDAGQGPADRADRSTTEPCEHTPETIAAQGLAPRRDLREPDAGGTTVFGTARPEPGGRPHGTRPVSGASRDPAPGCEHVSAGRRQQSAGQYAAVIAGCPPGAGAFRGVSRAMSPLHSAEAHATTSRRRPSETARDVTDPTRARWNLRGDGAPEARGRPPPPGIASPSRRIRQSPRAPLPRLVSAPRFGRFTSARSLRTALPDTAPRSPSVQPLHCGDRAPADKTTSPAPPPRPGSGGLRTPGGTTECAGRFSER</sequence>